<feature type="compositionally biased region" description="Basic residues" evidence="1">
    <location>
        <begin position="30"/>
        <end position="39"/>
    </location>
</feature>
<name>A0ABD2XGK3_9HYME</name>
<gene>
    <name evidence="3" type="ORF">TKK_003185</name>
</gene>
<organism evidence="3 4">
    <name type="scientific">Trichogramma kaykai</name>
    <dbReference type="NCBI Taxonomy" id="54128"/>
    <lineage>
        <taxon>Eukaryota</taxon>
        <taxon>Metazoa</taxon>
        <taxon>Ecdysozoa</taxon>
        <taxon>Arthropoda</taxon>
        <taxon>Hexapoda</taxon>
        <taxon>Insecta</taxon>
        <taxon>Pterygota</taxon>
        <taxon>Neoptera</taxon>
        <taxon>Endopterygota</taxon>
        <taxon>Hymenoptera</taxon>
        <taxon>Apocrita</taxon>
        <taxon>Proctotrupomorpha</taxon>
        <taxon>Chalcidoidea</taxon>
        <taxon>Trichogrammatidae</taxon>
        <taxon>Trichogramma</taxon>
    </lineage>
</organism>
<protein>
    <recommendedName>
        <fullName evidence="5">Secreted protein</fullName>
    </recommendedName>
</protein>
<evidence type="ECO:0008006" key="5">
    <source>
        <dbReference type="Google" id="ProtNLM"/>
    </source>
</evidence>
<proteinExistence type="predicted"/>
<feature type="chain" id="PRO_5044861065" description="Secreted protein" evidence="2">
    <location>
        <begin position="17"/>
        <end position="231"/>
    </location>
</feature>
<evidence type="ECO:0000256" key="2">
    <source>
        <dbReference type="SAM" id="SignalP"/>
    </source>
</evidence>
<feature type="compositionally biased region" description="Basic and acidic residues" evidence="1">
    <location>
        <begin position="20"/>
        <end position="29"/>
    </location>
</feature>
<sequence>MLLLLVAVLRVHSPAAEDSRESRGREIVTRNHKNSCGRRRLRPKHVPWQPSLLLLRPLFRLTYLFIPALRAYMKLYGRFIFCHWDGAETHQDSHMHKLSGRRARLLPVLRSSYINSTVTLEDNNRRSSLKSIASEPHQVCLAVCASRLAFPFRPQFCIACVHRAREQQRPLYSRPQILRFLPPGGTFFLKRSSVRKKQRCYRLLTLCCCNSNDDIVTYTRAKRICTCGTPQ</sequence>
<keyword evidence="2" id="KW-0732">Signal</keyword>
<dbReference type="EMBL" id="JBJJXI010000026">
    <property type="protein sequence ID" value="KAL3404210.1"/>
    <property type="molecule type" value="Genomic_DNA"/>
</dbReference>
<keyword evidence="4" id="KW-1185">Reference proteome</keyword>
<evidence type="ECO:0000313" key="4">
    <source>
        <dbReference type="Proteomes" id="UP001627154"/>
    </source>
</evidence>
<evidence type="ECO:0000313" key="3">
    <source>
        <dbReference type="EMBL" id="KAL3404210.1"/>
    </source>
</evidence>
<comment type="caution">
    <text evidence="3">The sequence shown here is derived from an EMBL/GenBank/DDBJ whole genome shotgun (WGS) entry which is preliminary data.</text>
</comment>
<dbReference type="Proteomes" id="UP001627154">
    <property type="component" value="Unassembled WGS sequence"/>
</dbReference>
<accession>A0ABD2XGK3</accession>
<feature type="region of interest" description="Disordered" evidence="1">
    <location>
        <begin position="20"/>
        <end position="39"/>
    </location>
</feature>
<feature type="signal peptide" evidence="2">
    <location>
        <begin position="1"/>
        <end position="16"/>
    </location>
</feature>
<evidence type="ECO:0000256" key="1">
    <source>
        <dbReference type="SAM" id="MobiDB-lite"/>
    </source>
</evidence>
<reference evidence="3 4" key="1">
    <citation type="journal article" date="2024" name="bioRxiv">
        <title>A reference genome for Trichogramma kaykai: A tiny desert-dwelling parasitoid wasp with competing sex-ratio distorters.</title>
        <authorList>
            <person name="Culotta J."/>
            <person name="Lindsey A.R."/>
        </authorList>
    </citation>
    <scope>NUCLEOTIDE SEQUENCE [LARGE SCALE GENOMIC DNA]</scope>
    <source>
        <strain evidence="3 4">KSX58</strain>
    </source>
</reference>
<dbReference type="AlphaFoldDB" id="A0ABD2XGK3"/>